<proteinExistence type="predicted"/>
<protein>
    <submittedName>
        <fullName evidence="1">Secreted protein</fullName>
    </submittedName>
</protein>
<evidence type="ECO:0000313" key="1">
    <source>
        <dbReference type="EMBL" id="KAF7359451.1"/>
    </source>
</evidence>
<accession>A0A8H6YJI5</accession>
<dbReference type="InterPro" id="IPR053161">
    <property type="entry name" value="Ulvan_degrading_GH"/>
</dbReference>
<dbReference type="EMBL" id="JACAZH010000009">
    <property type="protein sequence ID" value="KAF7359451.1"/>
    <property type="molecule type" value="Genomic_DNA"/>
</dbReference>
<comment type="caution">
    <text evidence="1">The sequence shown here is derived from an EMBL/GenBank/DDBJ whole genome shotgun (WGS) entry which is preliminary data.</text>
</comment>
<evidence type="ECO:0000313" key="2">
    <source>
        <dbReference type="Proteomes" id="UP000623467"/>
    </source>
</evidence>
<dbReference type="PANTHER" id="PTHR36848:SF2">
    <property type="entry name" value="SECRETED PROTEIN"/>
    <property type="match status" value="1"/>
</dbReference>
<dbReference type="OrthoDB" id="2588159at2759"/>
<dbReference type="PANTHER" id="PTHR36848">
    <property type="entry name" value="DNA-BINDING PROTEIN (PUTATIVE SECRETED PROTEIN)-RELATED"/>
    <property type="match status" value="1"/>
</dbReference>
<dbReference type="Proteomes" id="UP000623467">
    <property type="component" value="Unassembled WGS sequence"/>
</dbReference>
<organism evidence="1 2">
    <name type="scientific">Mycena sanguinolenta</name>
    <dbReference type="NCBI Taxonomy" id="230812"/>
    <lineage>
        <taxon>Eukaryota</taxon>
        <taxon>Fungi</taxon>
        <taxon>Dikarya</taxon>
        <taxon>Basidiomycota</taxon>
        <taxon>Agaricomycotina</taxon>
        <taxon>Agaricomycetes</taxon>
        <taxon>Agaricomycetidae</taxon>
        <taxon>Agaricales</taxon>
        <taxon>Marasmiineae</taxon>
        <taxon>Mycenaceae</taxon>
        <taxon>Mycena</taxon>
    </lineage>
</organism>
<sequence length="492" mass="52888">MLAPILWSISFATFYRPTSVAGLLTGDLGTFASPKTGIKWRYWIQDASVSTDIVRSDIAEIASVGSSGFELLSYQTYGGTVLLDPTDYAFGSSRFVDVAAAAVQSAQASGITVDFAMGPNQGAGVPVEDVDMEGMLTELVFGSYFPSPGEEFSGPLPNPTIFPDVENNDTPSANITTLALVSAIVAQLVPGTDPTFFRVSLDWSTVQDLTSQVDKSLNLSFTAPTPPSVLLAYYSRRNGYPEAEAGFTGSFPNKPGSWGSFVIDHFSAKGAEVTTKFMEQYILSQEGIGAVAALPNVGGYVWEDSMEFWAQLFWTDSFPQRFLERHGYEINKTLPVVSTISTGFAPKPSQSFDFGTTVESARFLEDYQDTLTSLYMDYMQTFKNWSHTFSNQPAYNFHLDVAASAAVPDAPEIETLAILTVDEARQLSGGVHLGQAAGGTHIMSSEVGANFGQASSMRMADLINDANIQYAGGVNVALLHGFPYSGPTTGCT</sequence>
<name>A0A8H6YJI5_9AGAR</name>
<keyword evidence="2" id="KW-1185">Reference proteome</keyword>
<reference evidence="1" key="1">
    <citation type="submission" date="2020-05" db="EMBL/GenBank/DDBJ databases">
        <title>Mycena genomes resolve the evolution of fungal bioluminescence.</title>
        <authorList>
            <person name="Tsai I.J."/>
        </authorList>
    </citation>
    <scope>NUCLEOTIDE SEQUENCE</scope>
    <source>
        <strain evidence="1">160909Yilan</strain>
    </source>
</reference>
<dbReference type="AlphaFoldDB" id="A0A8H6YJI5"/>
<gene>
    <name evidence="1" type="ORF">MSAN_01287800</name>
</gene>